<dbReference type="GO" id="GO:0051028">
    <property type="term" value="P:mRNA transport"/>
    <property type="evidence" value="ECO:0007669"/>
    <property type="project" value="UniProtKB-KW"/>
</dbReference>
<evidence type="ECO:0000256" key="5">
    <source>
        <dbReference type="ARBA" id="ARBA00022927"/>
    </source>
</evidence>
<dbReference type="GO" id="GO:0015031">
    <property type="term" value="P:protein transport"/>
    <property type="evidence" value="ECO:0007669"/>
    <property type="project" value="UniProtKB-KW"/>
</dbReference>
<evidence type="ECO:0000256" key="3">
    <source>
        <dbReference type="ARBA" id="ARBA00022737"/>
    </source>
</evidence>
<feature type="region of interest" description="Disordered" evidence="10">
    <location>
        <begin position="226"/>
        <end position="266"/>
    </location>
</feature>
<evidence type="ECO:0000256" key="2">
    <source>
        <dbReference type="ARBA" id="ARBA00022448"/>
    </source>
</evidence>
<organism evidence="12 13">
    <name type="scientific">Monoraphidium neglectum</name>
    <dbReference type="NCBI Taxonomy" id="145388"/>
    <lineage>
        <taxon>Eukaryota</taxon>
        <taxon>Viridiplantae</taxon>
        <taxon>Chlorophyta</taxon>
        <taxon>core chlorophytes</taxon>
        <taxon>Chlorophyceae</taxon>
        <taxon>CS clade</taxon>
        <taxon>Sphaeropleales</taxon>
        <taxon>Selenastraceae</taxon>
        <taxon>Monoraphidium</taxon>
    </lineage>
</organism>
<evidence type="ECO:0000256" key="1">
    <source>
        <dbReference type="ARBA" id="ARBA00004567"/>
    </source>
</evidence>
<evidence type="ECO:0000256" key="9">
    <source>
        <dbReference type="ARBA" id="ARBA00023242"/>
    </source>
</evidence>
<keyword evidence="13" id="KW-1185">Reference proteome</keyword>
<sequence>MSDRPTDHLQPSSKRRPGEQLTKDDADDDEGPGHEPGDWGTSSKADEATLSKRKIIRARRGPVGAAPSPQPEAPPEASAAAGAAPVGGDVAAANPFAGRTLASDNGGSDKALDKVAEAPPAEIESVSNVATDAAPTAAAGPDKAVEASKPAGTSPSGTPSVFGSGSGFGSFAGGGFGGFAGSTGSGFGGFGGSAVAAGGGSLFGFAGTGSVAGGSKPAFGGASGGFGSGAADKGTGTGQGERSEDGGDAKEGGEGEEVFGGPEVAPVVTLEEVPKVTGEESEVMLYTADGALFEFDAEARSWHERGRGEFRINRDPESGAGRAVMRERASKRLILNARLYPTMPTSRMAQPQKGVTFAVVNAAPAPGDTSAAAAAADGRGVAAAGAAADEDKGKLGGSSEGSAGALVTYALRLKTTEAVDSLLAVVESWKARAKAQGGGGGGGAGEDAV</sequence>
<dbReference type="PROSITE" id="PS50196">
    <property type="entry name" value="RANBD1"/>
    <property type="match status" value="1"/>
</dbReference>
<feature type="compositionally biased region" description="Low complexity" evidence="10">
    <location>
        <begin position="130"/>
        <end position="142"/>
    </location>
</feature>
<keyword evidence="5" id="KW-0653">Protein transport</keyword>
<evidence type="ECO:0000313" key="12">
    <source>
        <dbReference type="EMBL" id="KIZ06905.1"/>
    </source>
</evidence>
<feature type="compositionally biased region" description="Basic residues" evidence="10">
    <location>
        <begin position="51"/>
        <end position="60"/>
    </location>
</feature>
<dbReference type="PANTHER" id="PTHR23138">
    <property type="entry name" value="RAN BINDING PROTEIN"/>
    <property type="match status" value="1"/>
</dbReference>
<dbReference type="InterPro" id="IPR011993">
    <property type="entry name" value="PH-like_dom_sf"/>
</dbReference>
<keyword evidence="6" id="KW-0007">Acetylation</keyword>
<feature type="region of interest" description="Disordered" evidence="10">
    <location>
        <begin position="1"/>
        <end position="160"/>
    </location>
</feature>
<evidence type="ECO:0000256" key="6">
    <source>
        <dbReference type="ARBA" id="ARBA00022990"/>
    </source>
</evidence>
<dbReference type="OrthoDB" id="185618at2759"/>
<dbReference type="SMART" id="SM00160">
    <property type="entry name" value="RanBD"/>
    <property type="match status" value="1"/>
</dbReference>
<keyword evidence="9" id="KW-0539">Nucleus</keyword>
<feature type="compositionally biased region" description="Low complexity" evidence="10">
    <location>
        <begin position="75"/>
        <end position="93"/>
    </location>
</feature>
<evidence type="ECO:0000256" key="8">
    <source>
        <dbReference type="ARBA" id="ARBA00023132"/>
    </source>
</evidence>
<keyword evidence="3" id="KW-0677">Repeat</keyword>
<dbReference type="KEGG" id="mng:MNEG_1046"/>
<keyword evidence="4" id="KW-0509">mRNA transport</keyword>
<evidence type="ECO:0000313" key="13">
    <source>
        <dbReference type="Proteomes" id="UP000054498"/>
    </source>
</evidence>
<keyword evidence="7" id="KW-0811">Translocation</keyword>
<dbReference type="Gene3D" id="2.30.29.30">
    <property type="entry name" value="Pleckstrin-homology domain (PH domain)/Phosphotyrosine-binding domain (PTB)"/>
    <property type="match status" value="1"/>
</dbReference>
<dbReference type="STRING" id="145388.A0A0D2MWF8"/>
<feature type="compositionally biased region" description="Basic and acidic residues" evidence="10">
    <location>
        <begin position="241"/>
        <end position="253"/>
    </location>
</feature>
<dbReference type="RefSeq" id="XP_013905924.1">
    <property type="nucleotide sequence ID" value="XM_014050470.1"/>
</dbReference>
<comment type="subcellular location">
    <subcellularLocation>
        <location evidence="1">Nucleus</location>
        <location evidence="1">Nuclear pore complex</location>
    </subcellularLocation>
</comment>
<dbReference type="InterPro" id="IPR045255">
    <property type="entry name" value="RanBP1-like"/>
</dbReference>
<dbReference type="EMBL" id="KK100317">
    <property type="protein sequence ID" value="KIZ06905.1"/>
    <property type="molecule type" value="Genomic_DNA"/>
</dbReference>
<name>A0A0D2MWF8_9CHLO</name>
<keyword evidence="8" id="KW-0906">Nuclear pore complex</keyword>
<dbReference type="AlphaFoldDB" id="A0A0D2MWF8"/>
<evidence type="ECO:0000256" key="10">
    <source>
        <dbReference type="SAM" id="MobiDB-lite"/>
    </source>
</evidence>
<dbReference type="InterPro" id="IPR015007">
    <property type="entry name" value="NUP2/50/61"/>
</dbReference>
<dbReference type="SUPFAM" id="SSF50729">
    <property type="entry name" value="PH domain-like"/>
    <property type="match status" value="1"/>
</dbReference>
<dbReference type="Pfam" id="PF08911">
    <property type="entry name" value="NUP50"/>
    <property type="match status" value="1"/>
</dbReference>
<keyword evidence="2" id="KW-0813">Transport</keyword>
<dbReference type="InterPro" id="IPR000156">
    <property type="entry name" value="Ran_bind_dom"/>
</dbReference>
<dbReference type="GO" id="GO:0005643">
    <property type="term" value="C:nuclear pore"/>
    <property type="evidence" value="ECO:0007669"/>
    <property type="project" value="UniProtKB-SubCell"/>
</dbReference>
<accession>A0A0D2MWF8</accession>
<dbReference type="Proteomes" id="UP000054498">
    <property type="component" value="Unassembled WGS sequence"/>
</dbReference>
<feature type="domain" description="RanBD1" evidence="11">
    <location>
        <begin position="263"/>
        <end position="435"/>
    </location>
</feature>
<dbReference type="Pfam" id="PF00638">
    <property type="entry name" value="Ran_BP1"/>
    <property type="match status" value="1"/>
</dbReference>
<protein>
    <submittedName>
        <fullName evidence="12">Ran-binding protein 1 domain-containing protein/ RanBP1 domain-containing protein</fullName>
    </submittedName>
</protein>
<dbReference type="GeneID" id="25727624"/>
<gene>
    <name evidence="12" type="ORF">MNEG_1046</name>
</gene>
<proteinExistence type="predicted"/>
<reference evidence="12 13" key="1">
    <citation type="journal article" date="2013" name="BMC Genomics">
        <title>Reconstruction of the lipid metabolism for the microalga Monoraphidium neglectum from its genome sequence reveals characteristics suitable for biofuel production.</title>
        <authorList>
            <person name="Bogen C."/>
            <person name="Al-Dilaimi A."/>
            <person name="Albersmeier A."/>
            <person name="Wichmann J."/>
            <person name="Grundmann M."/>
            <person name="Rupp O."/>
            <person name="Lauersen K.J."/>
            <person name="Blifernez-Klassen O."/>
            <person name="Kalinowski J."/>
            <person name="Goesmann A."/>
            <person name="Mussgnug J.H."/>
            <person name="Kruse O."/>
        </authorList>
    </citation>
    <scope>NUCLEOTIDE SEQUENCE [LARGE SCALE GENOMIC DNA]</scope>
    <source>
        <strain evidence="12 13">SAG 48.87</strain>
    </source>
</reference>
<dbReference type="PANTHER" id="PTHR23138:SF142">
    <property type="entry name" value="RAN-BINDING PROTEIN 3B-RELATED"/>
    <property type="match status" value="1"/>
</dbReference>
<evidence type="ECO:0000256" key="4">
    <source>
        <dbReference type="ARBA" id="ARBA00022816"/>
    </source>
</evidence>
<evidence type="ECO:0000259" key="11">
    <source>
        <dbReference type="PROSITE" id="PS50196"/>
    </source>
</evidence>
<evidence type="ECO:0000256" key="7">
    <source>
        <dbReference type="ARBA" id="ARBA00023010"/>
    </source>
</evidence>